<dbReference type="EMBL" id="VSTH01000172">
    <property type="protein sequence ID" value="TYO61587.1"/>
    <property type="molecule type" value="Genomic_DNA"/>
</dbReference>
<organism evidence="2 3">
    <name type="scientific">Bradyrhizobium hipponense</name>
    <dbReference type="NCBI Taxonomy" id="2605638"/>
    <lineage>
        <taxon>Bacteria</taxon>
        <taxon>Pseudomonadati</taxon>
        <taxon>Pseudomonadota</taxon>
        <taxon>Alphaproteobacteria</taxon>
        <taxon>Hyphomicrobiales</taxon>
        <taxon>Nitrobacteraceae</taxon>
        <taxon>Bradyrhizobium</taxon>
    </lineage>
</organism>
<dbReference type="InterPro" id="IPR007345">
    <property type="entry name" value="Polysacch_pyruvyl_Trfase"/>
</dbReference>
<dbReference type="Proteomes" id="UP000324797">
    <property type="component" value="Unassembled WGS sequence"/>
</dbReference>
<evidence type="ECO:0000313" key="2">
    <source>
        <dbReference type="EMBL" id="TYO61587.1"/>
    </source>
</evidence>
<protein>
    <submittedName>
        <fullName evidence="2">Exopolysaccharide biosynthesis protein</fullName>
    </submittedName>
</protein>
<name>A0A5S4YDM1_9BRAD</name>
<dbReference type="AlphaFoldDB" id="A0A5S4YDM1"/>
<accession>A0A5S4YDM1</accession>
<sequence>MRILGNASEAVRCCDATGGTEEFRTMAENPMKGSRTLITELQSEIDRVIGPYLEGVDDFALVDFPNHPNVGDSAIWLGEETYLQKKLGRAPSYVCTYDTWAKEDFERAVPAGPILIHGGGNFGDLWPSHQEFRLRLLSEFPDRQIIQLPQTIHFSSKASLQRAADIINAHKKFLILVRDVQSLKVAREEFTAPVDLCPDMAFCLGPQSSRAAITRELLLLLRTDHEKVERPRSRPLPNFAVVEDWLTEQRGLGKWLFLKALLETSLLAFKGRMPSELDARIRWFHLLASNRVARGMKQVGSSAYVITDRLHTHIFCVLLNVPHSVLDNNYGKISTFVDAWSKPFEKLGRPLSTSVDEAVATFLDICKGAPASPNQG</sequence>
<evidence type="ECO:0000313" key="3">
    <source>
        <dbReference type="Proteomes" id="UP000324797"/>
    </source>
</evidence>
<feature type="domain" description="Polysaccharide pyruvyl transferase" evidence="1">
    <location>
        <begin position="69"/>
        <end position="329"/>
    </location>
</feature>
<proteinExistence type="predicted"/>
<gene>
    <name evidence="2" type="ORF">FXV83_37460</name>
</gene>
<dbReference type="RefSeq" id="WP_148744779.1">
    <property type="nucleotide sequence ID" value="NZ_VSTH01000172.1"/>
</dbReference>
<comment type="caution">
    <text evidence="2">The sequence shown here is derived from an EMBL/GenBank/DDBJ whole genome shotgun (WGS) entry which is preliminary data.</text>
</comment>
<reference evidence="2 3" key="1">
    <citation type="submission" date="2019-08" db="EMBL/GenBank/DDBJ databases">
        <title>Bradyrhizobium hipponensis sp. nov., a rhizobium isolated from a Lupinus angustifolius root nodule in Tunisia.</title>
        <authorList>
            <person name="Off K."/>
            <person name="Rejili M."/>
            <person name="Mars M."/>
            <person name="Brachmann A."/>
            <person name="Marin M."/>
        </authorList>
    </citation>
    <scope>NUCLEOTIDE SEQUENCE [LARGE SCALE GENOMIC DNA]</scope>
    <source>
        <strain evidence="3">aSej3</strain>
    </source>
</reference>
<dbReference type="Pfam" id="PF04230">
    <property type="entry name" value="PS_pyruv_trans"/>
    <property type="match status" value="1"/>
</dbReference>
<keyword evidence="3" id="KW-1185">Reference proteome</keyword>
<evidence type="ECO:0000259" key="1">
    <source>
        <dbReference type="Pfam" id="PF04230"/>
    </source>
</evidence>